<dbReference type="Proteomes" id="UP000284689">
    <property type="component" value="Unassembled WGS sequence"/>
</dbReference>
<dbReference type="InterPro" id="IPR032252">
    <property type="entry name" value="DUF4827"/>
</dbReference>
<evidence type="ECO:0000256" key="1">
    <source>
        <dbReference type="SAM" id="SignalP"/>
    </source>
</evidence>
<organism evidence="2 3">
    <name type="scientific">Bacteroides caccae</name>
    <dbReference type="NCBI Taxonomy" id="47678"/>
    <lineage>
        <taxon>Bacteria</taxon>
        <taxon>Pseudomonadati</taxon>
        <taxon>Bacteroidota</taxon>
        <taxon>Bacteroidia</taxon>
        <taxon>Bacteroidales</taxon>
        <taxon>Bacteroidaceae</taxon>
        <taxon>Bacteroides</taxon>
    </lineage>
</organism>
<dbReference type="InterPro" id="IPR046357">
    <property type="entry name" value="PPIase_dom_sf"/>
</dbReference>
<comment type="caution">
    <text evidence="2">The sequence shown here is derived from an EMBL/GenBank/DDBJ whole genome shotgun (WGS) entry which is preliminary data.</text>
</comment>
<feature type="chain" id="PRO_5019127193" evidence="1">
    <location>
        <begin position="20"/>
        <end position="217"/>
    </location>
</feature>
<dbReference type="EMBL" id="QSJD01000014">
    <property type="protein sequence ID" value="RHD48278.1"/>
    <property type="molecule type" value="Genomic_DNA"/>
</dbReference>
<sequence>MKKLIFLFLSVIAAGSLFQACDNSKTYAEMLEDEKNAVNKFIKDSAINVISLEEFERDTITDLSRNEYVAFSNGVYMQIVDRGNEDDPEDAFANNNVICARYLEKNIASNELTCFNVVLPEYINASDYYRSPLTFRYVNENSSAYGIVLSTPLDYDYLWTANSYGTAIPGGWLLALPYLRDNAHVRLIIPSKMGHSISQQNVIPYYYDIWKFEKAKS</sequence>
<dbReference type="GO" id="GO:0003755">
    <property type="term" value="F:peptidyl-prolyl cis-trans isomerase activity"/>
    <property type="evidence" value="ECO:0007669"/>
    <property type="project" value="InterPro"/>
</dbReference>
<accession>A0A414FK20</accession>
<dbReference type="AlphaFoldDB" id="A0A414FK20"/>
<reference evidence="2 3" key="1">
    <citation type="submission" date="2018-08" db="EMBL/GenBank/DDBJ databases">
        <title>A genome reference for cultivated species of the human gut microbiota.</title>
        <authorList>
            <person name="Zou Y."/>
            <person name="Xue W."/>
            <person name="Luo G."/>
        </authorList>
    </citation>
    <scope>NUCLEOTIDE SEQUENCE [LARGE SCALE GENOMIC DNA]</scope>
    <source>
        <strain evidence="2 3">AM31-16AC</strain>
    </source>
</reference>
<evidence type="ECO:0000313" key="2">
    <source>
        <dbReference type="EMBL" id="RHD48278.1"/>
    </source>
</evidence>
<proteinExistence type="predicted"/>
<dbReference type="Gene3D" id="3.10.50.40">
    <property type="match status" value="1"/>
</dbReference>
<dbReference type="PROSITE" id="PS51257">
    <property type="entry name" value="PROKAR_LIPOPROTEIN"/>
    <property type="match status" value="1"/>
</dbReference>
<protein>
    <submittedName>
        <fullName evidence="2">DUF4827 domain-containing protein</fullName>
    </submittedName>
</protein>
<name>A0A414FK20_9BACE</name>
<keyword evidence="1" id="KW-0732">Signal</keyword>
<gene>
    <name evidence="2" type="ORF">DW794_10520</name>
</gene>
<feature type="signal peptide" evidence="1">
    <location>
        <begin position="1"/>
        <end position="19"/>
    </location>
</feature>
<evidence type="ECO:0000313" key="3">
    <source>
        <dbReference type="Proteomes" id="UP000284689"/>
    </source>
</evidence>
<dbReference type="Pfam" id="PF16109">
    <property type="entry name" value="DUF4827"/>
    <property type="match status" value="1"/>
</dbReference>
<dbReference type="RefSeq" id="WP_122264595.1">
    <property type="nucleotide sequence ID" value="NZ_QSJD01000014.1"/>
</dbReference>